<dbReference type="Proteomes" id="UP000824469">
    <property type="component" value="Unassembled WGS sequence"/>
</dbReference>
<gene>
    <name evidence="2" type="ORF">KI387_008002</name>
</gene>
<comment type="caution">
    <text evidence="2">The sequence shown here is derived from an EMBL/GenBank/DDBJ whole genome shotgun (WGS) entry which is preliminary data.</text>
</comment>
<dbReference type="AlphaFoldDB" id="A0AA38CRT5"/>
<proteinExistence type="predicted"/>
<evidence type="ECO:0000313" key="3">
    <source>
        <dbReference type="Proteomes" id="UP000824469"/>
    </source>
</evidence>
<dbReference type="EMBL" id="JAHRHJ020000008">
    <property type="protein sequence ID" value="KAH9303598.1"/>
    <property type="molecule type" value="Genomic_DNA"/>
</dbReference>
<protein>
    <submittedName>
        <fullName evidence="2">Uncharacterized protein</fullName>
    </submittedName>
</protein>
<sequence>EPPASQTPIAPNDAPPQLAVHLPTTPHRYFGAGYIAKATLHTTCNSRQLN</sequence>
<feature type="non-terminal residue" evidence="2">
    <location>
        <position position="50"/>
    </location>
</feature>
<reference evidence="2 3" key="1">
    <citation type="journal article" date="2021" name="Nat. Plants">
        <title>The Taxus genome provides insights into paclitaxel biosynthesis.</title>
        <authorList>
            <person name="Xiong X."/>
            <person name="Gou J."/>
            <person name="Liao Q."/>
            <person name="Li Y."/>
            <person name="Zhou Q."/>
            <person name="Bi G."/>
            <person name="Li C."/>
            <person name="Du R."/>
            <person name="Wang X."/>
            <person name="Sun T."/>
            <person name="Guo L."/>
            <person name="Liang H."/>
            <person name="Lu P."/>
            <person name="Wu Y."/>
            <person name="Zhang Z."/>
            <person name="Ro D.K."/>
            <person name="Shang Y."/>
            <person name="Huang S."/>
            <person name="Yan J."/>
        </authorList>
    </citation>
    <scope>NUCLEOTIDE SEQUENCE [LARGE SCALE GENOMIC DNA]</scope>
    <source>
        <strain evidence="2">Ta-2019</strain>
    </source>
</reference>
<feature type="region of interest" description="Disordered" evidence="1">
    <location>
        <begin position="1"/>
        <end position="22"/>
    </location>
</feature>
<name>A0AA38CRT5_TAXCH</name>
<evidence type="ECO:0000313" key="2">
    <source>
        <dbReference type="EMBL" id="KAH9303598.1"/>
    </source>
</evidence>
<feature type="non-terminal residue" evidence="2">
    <location>
        <position position="1"/>
    </location>
</feature>
<evidence type="ECO:0000256" key="1">
    <source>
        <dbReference type="SAM" id="MobiDB-lite"/>
    </source>
</evidence>
<keyword evidence="3" id="KW-1185">Reference proteome</keyword>
<organism evidence="2 3">
    <name type="scientific">Taxus chinensis</name>
    <name type="common">Chinese yew</name>
    <name type="synonym">Taxus wallichiana var. chinensis</name>
    <dbReference type="NCBI Taxonomy" id="29808"/>
    <lineage>
        <taxon>Eukaryota</taxon>
        <taxon>Viridiplantae</taxon>
        <taxon>Streptophyta</taxon>
        <taxon>Embryophyta</taxon>
        <taxon>Tracheophyta</taxon>
        <taxon>Spermatophyta</taxon>
        <taxon>Pinopsida</taxon>
        <taxon>Pinidae</taxon>
        <taxon>Conifers II</taxon>
        <taxon>Cupressales</taxon>
        <taxon>Taxaceae</taxon>
        <taxon>Taxus</taxon>
    </lineage>
</organism>
<accession>A0AA38CRT5</accession>